<gene>
    <name evidence="3" type="ORF">TsocGM_07945</name>
</gene>
<protein>
    <submittedName>
        <fullName evidence="3">Exo-alpha-sialidase</fullName>
    </submittedName>
</protein>
<evidence type="ECO:0000313" key="3">
    <source>
        <dbReference type="EMBL" id="RUL88258.1"/>
    </source>
</evidence>
<comment type="caution">
    <text evidence="3">The sequence shown here is derived from an EMBL/GenBank/DDBJ whole genome shotgun (WGS) entry which is preliminary data.</text>
</comment>
<keyword evidence="1" id="KW-0732">Signal</keyword>
<dbReference type="InterPro" id="IPR011040">
    <property type="entry name" value="Sialidase"/>
</dbReference>
<dbReference type="SUPFAM" id="SSF50939">
    <property type="entry name" value="Sialidases"/>
    <property type="match status" value="1"/>
</dbReference>
<feature type="domain" description="Sialidase" evidence="2">
    <location>
        <begin position="126"/>
        <end position="250"/>
    </location>
</feature>
<reference evidence="3 4" key="2">
    <citation type="submission" date="2019-01" db="EMBL/GenBank/DDBJ databases">
        <title>Tautonia sociabilis, a novel thermotolerant planctomycete of Isosphaeraceae family, isolated from a 4000 m deep subterranean habitat.</title>
        <authorList>
            <person name="Kovaleva O.L."/>
            <person name="Elcheninov A.G."/>
            <person name="Van Heerden E."/>
            <person name="Toshchakov S.V."/>
            <person name="Novikov A."/>
            <person name="Bonch-Osmolovskaya E.A."/>
            <person name="Kublanov I.V."/>
        </authorList>
    </citation>
    <scope>NUCLEOTIDE SEQUENCE [LARGE SCALE GENOMIC DNA]</scope>
    <source>
        <strain evidence="3 4">GM2012</strain>
    </source>
</reference>
<dbReference type="Gene3D" id="2.120.10.10">
    <property type="match status" value="2"/>
</dbReference>
<sequence>MPFPRRTLARAAMLAPLFLVLALGAGPADRPQVVRAVADREARQPQVAVSPDGRVFLAFGVGDEIRCVCSDDGGRTFSEPVRVGSPGVMALGMRRGPRIASTAGSVVIAAIGGRVGKGRDGDVWAWRSADGGERWSDPVRVNDVEGSAREGLHALAAGPDGRFFCAWIDLRDDRAEVRGASSTDGGATWSENVLVHRSPIGPICPCCHPSAAFGPDGTLYVMWRDAIDGSRDMYLSRSADGGETFGPAEKLGQGTWPLETCPMDGGAIAPGPDGLVLTAWMRDGRFYAAEPGRSERLLGPGVQGWAAWGAGGPSIVWLDRRPGRLLALRPGDEEPIELSRSANDPTVASPVGALGPVVVSWESGPGGTGIFSARLDRGSNDPGGR</sequence>
<name>A0A432MMF7_9BACT</name>
<proteinExistence type="predicted"/>
<dbReference type="EMBL" id="RYZH01000012">
    <property type="protein sequence ID" value="RUL88258.1"/>
    <property type="molecule type" value="Genomic_DNA"/>
</dbReference>
<evidence type="ECO:0000259" key="2">
    <source>
        <dbReference type="Pfam" id="PF13088"/>
    </source>
</evidence>
<feature type="signal peptide" evidence="1">
    <location>
        <begin position="1"/>
        <end position="25"/>
    </location>
</feature>
<dbReference type="CDD" id="cd15482">
    <property type="entry name" value="Sialidase_non-viral"/>
    <property type="match status" value="1"/>
</dbReference>
<organism evidence="3 4">
    <name type="scientific">Tautonia sociabilis</name>
    <dbReference type="NCBI Taxonomy" id="2080755"/>
    <lineage>
        <taxon>Bacteria</taxon>
        <taxon>Pseudomonadati</taxon>
        <taxon>Planctomycetota</taxon>
        <taxon>Planctomycetia</taxon>
        <taxon>Isosphaerales</taxon>
        <taxon>Isosphaeraceae</taxon>
        <taxon>Tautonia</taxon>
    </lineage>
</organism>
<keyword evidence="4" id="KW-1185">Reference proteome</keyword>
<feature type="chain" id="PRO_5019007230" evidence="1">
    <location>
        <begin position="26"/>
        <end position="385"/>
    </location>
</feature>
<dbReference type="RefSeq" id="WP_126724772.1">
    <property type="nucleotide sequence ID" value="NZ_RYZH01000012.1"/>
</dbReference>
<dbReference type="Pfam" id="PF13088">
    <property type="entry name" value="BNR_2"/>
    <property type="match status" value="1"/>
</dbReference>
<accession>A0A432MMF7</accession>
<dbReference type="OrthoDB" id="239169at2"/>
<reference evidence="3 4" key="1">
    <citation type="submission" date="2018-12" db="EMBL/GenBank/DDBJ databases">
        <authorList>
            <person name="Toschakov S.V."/>
        </authorList>
    </citation>
    <scope>NUCLEOTIDE SEQUENCE [LARGE SCALE GENOMIC DNA]</scope>
    <source>
        <strain evidence="3 4">GM2012</strain>
    </source>
</reference>
<evidence type="ECO:0000313" key="4">
    <source>
        <dbReference type="Proteomes" id="UP000280296"/>
    </source>
</evidence>
<dbReference type="AlphaFoldDB" id="A0A432MMF7"/>
<dbReference type="Proteomes" id="UP000280296">
    <property type="component" value="Unassembled WGS sequence"/>
</dbReference>
<dbReference type="InterPro" id="IPR036278">
    <property type="entry name" value="Sialidase_sf"/>
</dbReference>
<evidence type="ECO:0000256" key="1">
    <source>
        <dbReference type="SAM" id="SignalP"/>
    </source>
</evidence>